<evidence type="ECO:0000313" key="3">
    <source>
        <dbReference type="EnsemblProtists" id="PYU1_T005634"/>
    </source>
</evidence>
<feature type="compositionally biased region" description="Low complexity" evidence="2">
    <location>
        <begin position="269"/>
        <end position="283"/>
    </location>
</feature>
<keyword evidence="4" id="KW-1185">Reference proteome</keyword>
<feature type="region of interest" description="Disordered" evidence="2">
    <location>
        <begin position="254"/>
        <end position="340"/>
    </location>
</feature>
<evidence type="ECO:0000256" key="2">
    <source>
        <dbReference type="SAM" id="MobiDB-lite"/>
    </source>
</evidence>
<reference evidence="4" key="1">
    <citation type="journal article" date="2010" name="Genome Biol.">
        <title>Genome sequence of the necrotrophic plant pathogen Pythium ultimum reveals original pathogenicity mechanisms and effector repertoire.</title>
        <authorList>
            <person name="Levesque C.A."/>
            <person name="Brouwer H."/>
            <person name="Cano L."/>
            <person name="Hamilton J.P."/>
            <person name="Holt C."/>
            <person name="Huitema E."/>
            <person name="Raffaele S."/>
            <person name="Robideau G.P."/>
            <person name="Thines M."/>
            <person name="Win J."/>
            <person name="Zerillo M.M."/>
            <person name="Beakes G.W."/>
            <person name="Boore J.L."/>
            <person name="Busam D."/>
            <person name="Dumas B."/>
            <person name="Ferriera S."/>
            <person name="Fuerstenberg S.I."/>
            <person name="Gachon C.M."/>
            <person name="Gaulin E."/>
            <person name="Govers F."/>
            <person name="Grenville-Briggs L."/>
            <person name="Horner N."/>
            <person name="Hostetler J."/>
            <person name="Jiang R.H."/>
            <person name="Johnson J."/>
            <person name="Krajaejun T."/>
            <person name="Lin H."/>
            <person name="Meijer H.J."/>
            <person name="Moore B."/>
            <person name="Morris P."/>
            <person name="Phuntmart V."/>
            <person name="Puiu D."/>
            <person name="Shetty J."/>
            <person name="Stajich J.E."/>
            <person name="Tripathy S."/>
            <person name="Wawra S."/>
            <person name="van West P."/>
            <person name="Whitty B.R."/>
            <person name="Coutinho P.M."/>
            <person name="Henrissat B."/>
            <person name="Martin F."/>
            <person name="Thomas P.D."/>
            <person name="Tyler B.M."/>
            <person name="De Vries R.P."/>
            <person name="Kamoun S."/>
            <person name="Yandell M."/>
            <person name="Tisserat N."/>
            <person name="Buell C.R."/>
        </authorList>
    </citation>
    <scope>NUCLEOTIDE SEQUENCE</scope>
    <source>
        <strain evidence="4">DAOM:BR144</strain>
    </source>
</reference>
<dbReference type="VEuPathDB" id="FungiDB:PYU1_G005623"/>
<accession>K3WKZ2</accession>
<evidence type="ECO:0000256" key="1">
    <source>
        <dbReference type="SAM" id="Coils"/>
    </source>
</evidence>
<dbReference type="eggNOG" id="ENOG502SCYP">
    <property type="taxonomic scope" value="Eukaryota"/>
</dbReference>
<name>K3WKZ2_GLOUD</name>
<proteinExistence type="predicted"/>
<dbReference type="AlphaFoldDB" id="K3WKZ2"/>
<feature type="coiled-coil region" evidence="1">
    <location>
        <begin position="96"/>
        <end position="129"/>
    </location>
</feature>
<dbReference type="InParanoid" id="K3WKZ2"/>
<dbReference type="OMA" id="SACPHMF"/>
<dbReference type="HOGENOM" id="CLU_571757_0_0_1"/>
<dbReference type="Proteomes" id="UP000019132">
    <property type="component" value="Unassembled WGS sequence"/>
</dbReference>
<reference evidence="3" key="3">
    <citation type="submission" date="2015-02" db="UniProtKB">
        <authorList>
            <consortium name="EnsemblProtists"/>
        </authorList>
    </citation>
    <scope>IDENTIFICATION</scope>
    <source>
        <strain evidence="3">DAOM BR144</strain>
    </source>
</reference>
<protein>
    <submittedName>
        <fullName evidence="3">Uncharacterized protein</fullName>
    </submittedName>
</protein>
<sequence length="478" mass="52671">MDVVALNEQLRSEFSPIVRQLQLQQMTISSAAAAKQQELAMMAAAPVSSANASATVPAPSPSGAEQQQQQAVRIDHYKHHCHTILNRLNTYQYGTMDAFKLDIEQLLKVARSHEQQQELQEKLSKLQQEKSPSVRESYHGLQFDASAGIPDLQEVLVNGKIKKWVVNVNIQEHSVPVGTYLTRENALKAYELWRFDLSTSQSGVTRVYKLAEHLAQAQRASDADVIRAAAQQCHPEHGWLQRRQDMVLLSAHPAAPSTVSERDALGPGATTSSAAMTVMSTPTKPGKRPAANGSGKSASRALALYSSPTPSSQASSQSPQLTPAPGSASSSKWKKRKKPAHRLAHLRLRRLIQKRLCPHLKGKEVCVLRRIEMAQEDKTAWTPTGRLENGQVFSYKQDKLVSFADYVQQEMGPASACPHMFLVATRESIDDHLAVCDTFSEQERIQLGQDFLGSCQNYMNAPEHSKASGSNSAGRRHS</sequence>
<dbReference type="EMBL" id="GL376573">
    <property type="status" value="NOT_ANNOTATED_CDS"/>
    <property type="molecule type" value="Genomic_DNA"/>
</dbReference>
<reference evidence="4" key="2">
    <citation type="submission" date="2010-04" db="EMBL/GenBank/DDBJ databases">
        <authorList>
            <person name="Buell R."/>
            <person name="Hamilton J."/>
            <person name="Hostetler J."/>
        </authorList>
    </citation>
    <scope>NUCLEOTIDE SEQUENCE [LARGE SCALE GENOMIC DNA]</scope>
    <source>
        <strain evidence="4">DAOM:BR144</strain>
    </source>
</reference>
<keyword evidence="1" id="KW-0175">Coiled coil</keyword>
<organism evidence="3 4">
    <name type="scientific">Globisporangium ultimum (strain ATCC 200006 / CBS 805.95 / DAOM BR144)</name>
    <name type="common">Pythium ultimum</name>
    <dbReference type="NCBI Taxonomy" id="431595"/>
    <lineage>
        <taxon>Eukaryota</taxon>
        <taxon>Sar</taxon>
        <taxon>Stramenopiles</taxon>
        <taxon>Oomycota</taxon>
        <taxon>Peronosporomycetes</taxon>
        <taxon>Pythiales</taxon>
        <taxon>Pythiaceae</taxon>
        <taxon>Globisporangium</taxon>
    </lineage>
</organism>
<dbReference type="EnsemblProtists" id="PYU1_T005634">
    <property type="protein sequence ID" value="PYU1_T005634"/>
    <property type="gene ID" value="PYU1_G005623"/>
</dbReference>
<evidence type="ECO:0000313" key="4">
    <source>
        <dbReference type="Proteomes" id="UP000019132"/>
    </source>
</evidence>
<feature type="compositionally biased region" description="Low complexity" evidence="2">
    <location>
        <begin position="306"/>
        <end position="331"/>
    </location>
</feature>